<dbReference type="PROSITE" id="PS51257">
    <property type="entry name" value="PROKAR_LIPOPROTEIN"/>
    <property type="match status" value="1"/>
</dbReference>
<name>A0A4P6YC71_9FLAO</name>
<accession>A0A4P6YC71</accession>
<dbReference type="InterPro" id="IPR036249">
    <property type="entry name" value="Thioredoxin-like_sf"/>
</dbReference>
<dbReference type="Gene3D" id="3.40.30.10">
    <property type="entry name" value="Glutaredoxin"/>
    <property type="match status" value="1"/>
</dbReference>
<dbReference type="Pfam" id="PF00085">
    <property type="entry name" value="Thioredoxin"/>
    <property type="match status" value="1"/>
</dbReference>
<dbReference type="Pfam" id="PF00581">
    <property type="entry name" value="Rhodanese"/>
    <property type="match status" value="1"/>
</dbReference>
<dbReference type="PROSITE" id="PS51352">
    <property type="entry name" value="THIOREDOXIN_2"/>
    <property type="match status" value="1"/>
</dbReference>
<dbReference type="EMBL" id="CP037933">
    <property type="protein sequence ID" value="QBN18404.1"/>
    <property type="molecule type" value="Genomic_DNA"/>
</dbReference>
<dbReference type="SUPFAM" id="SSF52833">
    <property type="entry name" value="Thioredoxin-like"/>
    <property type="match status" value="1"/>
</dbReference>
<reference evidence="4" key="1">
    <citation type="submission" date="2019-03" db="EMBL/GenBank/DDBJ databases">
        <title>Flavobacterium sp.</title>
        <authorList>
            <person name="Kim H."/>
        </authorList>
    </citation>
    <scope>NUCLEOTIDE SEQUENCE [LARGE SCALE GENOMIC DNA]</scope>
    <source>
        <strain evidence="4">GS13</strain>
    </source>
</reference>
<dbReference type="Proteomes" id="UP000291124">
    <property type="component" value="Chromosome"/>
</dbReference>
<dbReference type="InterPro" id="IPR001763">
    <property type="entry name" value="Rhodanese-like_dom"/>
</dbReference>
<dbReference type="SMART" id="SM00450">
    <property type="entry name" value="RHOD"/>
    <property type="match status" value="1"/>
</dbReference>
<feature type="domain" description="Thioredoxin" evidence="2">
    <location>
        <begin position="133"/>
        <end position="243"/>
    </location>
</feature>
<dbReference type="SUPFAM" id="SSF52821">
    <property type="entry name" value="Rhodanese/Cell cycle control phosphatase"/>
    <property type="match status" value="1"/>
</dbReference>
<dbReference type="InterPro" id="IPR036873">
    <property type="entry name" value="Rhodanese-like_dom_sf"/>
</dbReference>
<evidence type="ECO:0000313" key="3">
    <source>
        <dbReference type="EMBL" id="QBN18404.1"/>
    </source>
</evidence>
<keyword evidence="4" id="KW-1185">Reference proteome</keyword>
<evidence type="ECO:0000259" key="2">
    <source>
        <dbReference type="PROSITE" id="PS51352"/>
    </source>
</evidence>
<dbReference type="RefSeq" id="WP_133275931.1">
    <property type="nucleotide sequence ID" value="NZ_CP037933.1"/>
</dbReference>
<protein>
    <submittedName>
        <fullName evidence="3">Thioredoxin</fullName>
    </submittedName>
</protein>
<feature type="domain" description="Rhodanese" evidence="1">
    <location>
        <begin position="41"/>
        <end position="131"/>
    </location>
</feature>
<gene>
    <name evidence="3" type="ORF">E1750_06140</name>
</gene>
<dbReference type="KEGG" id="fnk:E1750_06140"/>
<dbReference type="PANTHER" id="PTHR45431:SF3">
    <property type="entry name" value="RHODANESE-LIKE DOMAIN-CONTAINING PROTEIN 15, CHLOROPLASTIC"/>
    <property type="match status" value="1"/>
</dbReference>
<dbReference type="InterPro" id="IPR013766">
    <property type="entry name" value="Thioredoxin_domain"/>
</dbReference>
<dbReference type="OrthoDB" id="9808735at2"/>
<sequence length="243" mass="27415">MKFRSLIFISFVTFTMLSCTGQPSKSLKSVDPVTFSKEIAQLEEPQLIDVRTPGEFNAGHILDAENIDWLSNNFVAATEKLDKSQPIFVYCKSGGRSAKAAAKLEELGFKKIYNLEGGIMKWDAAGLSTRAEGEQGEAKPSNKIIGMSPQEFANLLNTDKKVLIDFNAKWCAPCKKMAPYIDKIQKEMADQLLIIRLDADENKTLINEMKIDELPTLLLYKNKELQWKHTGFMSEEDLKKQLQ</sequence>
<dbReference type="CDD" id="cd02947">
    <property type="entry name" value="TRX_family"/>
    <property type="match status" value="1"/>
</dbReference>
<dbReference type="AlphaFoldDB" id="A0A4P6YC71"/>
<evidence type="ECO:0000313" key="4">
    <source>
        <dbReference type="Proteomes" id="UP000291124"/>
    </source>
</evidence>
<organism evidence="3 4">
    <name type="scientific">Flavobacterium nackdongense</name>
    <dbReference type="NCBI Taxonomy" id="2547394"/>
    <lineage>
        <taxon>Bacteria</taxon>
        <taxon>Pseudomonadati</taxon>
        <taxon>Bacteroidota</taxon>
        <taxon>Flavobacteriia</taxon>
        <taxon>Flavobacteriales</taxon>
        <taxon>Flavobacteriaceae</taxon>
        <taxon>Flavobacterium</taxon>
    </lineage>
</organism>
<dbReference type="Gene3D" id="3.40.250.10">
    <property type="entry name" value="Rhodanese-like domain"/>
    <property type="match status" value="1"/>
</dbReference>
<dbReference type="PROSITE" id="PS50206">
    <property type="entry name" value="RHODANESE_3"/>
    <property type="match status" value="1"/>
</dbReference>
<proteinExistence type="predicted"/>
<dbReference type="InterPro" id="IPR052367">
    <property type="entry name" value="Thiosulfate_ST/Rhodanese-like"/>
</dbReference>
<dbReference type="PANTHER" id="PTHR45431">
    <property type="entry name" value="RHODANESE-LIKE DOMAIN-CONTAINING PROTEIN 15, CHLOROPLASTIC"/>
    <property type="match status" value="1"/>
</dbReference>
<dbReference type="CDD" id="cd00158">
    <property type="entry name" value="RHOD"/>
    <property type="match status" value="1"/>
</dbReference>
<dbReference type="PRINTS" id="PR00421">
    <property type="entry name" value="THIOREDOXIN"/>
</dbReference>
<evidence type="ECO:0000259" key="1">
    <source>
        <dbReference type="PROSITE" id="PS50206"/>
    </source>
</evidence>